<dbReference type="AlphaFoldDB" id="A0A0C9SRC1"/>
<organism evidence="1 2">
    <name type="scientific">Plicaturopsis crispa FD-325 SS-3</name>
    <dbReference type="NCBI Taxonomy" id="944288"/>
    <lineage>
        <taxon>Eukaryota</taxon>
        <taxon>Fungi</taxon>
        <taxon>Dikarya</taxon>
        <taxon>Basidiomycota</taxon>
        <taxon>Agaricomycotina</taxon>
        <taxon>Agaricomycetes</taxon>
        <taxon>Agaricomycetidae</taxon>
        <taxon>Amylocorticiales</taxon>
        <taxon>Amylocorticiaceae</taxon>
        <taxon>Plicatura</taxon>
        <taxon>Plicaturopsis crispa</taxon>
    </lineage>
</organism>
<dbReference type="EMBL" id="KN832570">
    <property type="protein sequence ID" value="KII84542.1"/>
    <property type="molecule type" value="Genomic_DNA"/>
</dbReference>
<accession>A0A0C9SRC1</accession>
<gene>
    <name evidence="1" type="ORF">PLICRDRAFT_701721</name>
</gene>
<dbReference type="HOGENOM" id="CLU_526885_0_0_1"/>
<protein>
    <submittedName>
        <fullName evidence="1">Uncharacterized protein</fullName>
    </submittedName>
</protein>
<proteinExistence type="predicted"/>
<reference evidence="1 2" key="1">
    <citation type="submission" date="2014-06" db="EMBL/GenBank/DDBJ databases">
        <title>Evolutionary Origins and Diversification of the Mycorrhizal Mutualists.</title>
        <authorList>
            <consortium name="DOE Joint Genome Institute"/>
            <consortium name="Mycorrhizal Genomics Consortium"/>
            <person name="Kohler A."/>
            <person name="Kuo A."/>
            <person name="Nagy L.G."/>
            <person name="Floudas D."/>
            <person name="Copeland A."/>
            <person name="Barry K.W."/>
            <person name="Cichocki N."/>
            <person name="Veneault-Fourrey C."/>
            <person name="LaButti K."/>
            <person name="Lindquist E.A."/>
            <person name="Lipzen A."/>
            <person name="Lundell T."/>
            <person name="Morin E."/>
            <person name="Murat C."/>
            <person name="Riley R."/>
            <person name="Ohm R."/>
            <person name="Sun H."/>
            <person name="Tunlid A."/>
            <person name="Henrissat B."/>
            <person name="Grigoriev I.V."/>
            <person name="Hibbett D.S."/>
            <person name="Martin F."/>
        </authorList>
    </citation>
    <scope>NUCLEOTIDE SEQUENCE [LARGE SCALE GENOMIC DNA]</scope>
    <source>
        <strain evidence="1 2">FD-325 SS-3</strain>
    </source>
</reference>
<keyword evidence="2" id="KW-1185">Reference proteome</keyword>
<evidence type="ECO:0000313" key="2">
    <source>
        <dbReference type="Proteomes" id="UP000053263"/>
    </source>
</evidence>
<sequence>MRRGVIELICEQFEAGQCGPIAHSIAGLPAKEIELFLSEFALTVGTGVAIKALAFIRDFDECDVDDATIQLVGRAVGPHFLHDDLADVQRMDEFYSPLLDILNSERYGTRARNFSVCVIWRHLERAGIDTFVGILKNCSLTHTEAVMSAFMDSIDGLIMRSAASEMQDGWTPSSALPLLAVLVKIVQLHKAKVAGTSTHTDNMCKYILEYAKDNARPQDVRQRSLQLVALQVCYGHASPLLSHLAQWPPADTARFVTDLVDIVPHTEANLVSSKDGSFLSIKAALLDDPAHPYGLVYRKHHIYALIEFHSQLIQLNEPTCRAVLDTGYLDVVLGLCMRGNVRAKCPFASCDLALQKCASYGDMYRGMIVGHPLFHLWPSWVPFSLRPAAKDIDVQARASAWRRVDARDVYWHHSQIRSLVDENFWDPPPTNELELFEYCLDLFEFSRREFYGDIAGHADRVLRMFVREPKHEDAYTKACKAMKVQPALAYLFQRNNPLPSEPRIPSTLEVHPSAILA</sequence>
<dbReference type="Proteomes" id="UP000053263">
    <property type="component" value="Unassembled WGS sequence"/>
</dbReference>
<name>A0A0C9SRC1_PLICR</name>
<dbReference type="OrthoDB" id="2956939at2759"/>
<evidence type="ECO:0000313" key="1">
    <source>
        <dbReference type="EMBL" id="KII84542.1"/>
    </source>
</evidence>